<accession>A0A7X1E7D5</accession>
<dbReference type="EMBL" id="JACHVC010000005">
    <property type="protein sequence ID" value="MBC2605013.1"/>
    <property type="molecule type" value="Genomic_DNA"/>
</dbReference>
<dbReference type="AlphaFoldDB" id="A0A7X1E7D5"/>
<dbReference type="Pfam" id="PF18911">
    <property type="entry name" value="PKD_4"/>
    <property type="match status" value="1"/>
</dbReference>
<proteinExistence type="predicted"/>
<feature type="domain" description="PKD" evidence="1">
    <location>
        <begin position="295"/>
        <end position="342"/>
    </location>
</feature>
<gene>
    <name evidence="2" type="ORF">H5P27_03055</name>
</gene>
<dbReference type="InterPro" id="IPR022409">
    <property type="entry name" value="PKD/Chitinase_dom"/>
</dbReference>
<dbReference type="RefSeq" id="WP_185658898.1">
    <property type="nucleotide sequence ID" value="NZ_CAWPOO010000005.1"/>
</dbReference>
<reference evidence="2 3" key="1">
    <citation type="submission" date="2020-07" db="EMBL/GenBank/DDBJ databases">
        <authorList>
            <person name="Feng X."/>
        </authorList>
    </citation>
    <scope>NUCLEOTIDE SEQUENCE [LARGE SCALE GENOMIC DNA]</scope>
    <source>
        <strain evidence="2 3">JCM23202</strain>
    </source>
</reference>
<dbReference type="InterPro" id="IPR000601">
    <property type="entry name" value="PKD_dom"/>
</dbReference>
<dbReference type="InterPro" id="IPR035986">
    <property type="entry name" value="PKD_dom_sf"/>
</dbReference>
<evidence type="ECO:0000313" key="3">
    <source>
        <dbReference type="Proteomes" id="UP000526501"/>
    </source>
</evidence>
<dbReference type="InterPro" id="IPR013783">
    <property type="entry name" value="Ig-like_fold"/>
</dbReference>
<sequence length="359" mass="40917">MKVAGFALSVALVSQAFGLEREGVEFKVFQFPADEIPRIDGDASDWDLVPESYVVGTEELWEDSGKHEGHLPESLDISVKVGWVEGMNRLYFLYEAYDDYWDFALPGLKNDTFEIVVDADLSGGPLIDRFRENEEVMSEGDAWMAMHGAHAQNYHIFTPARDKDWCMYWGPAQWLKALPYSNYAYTYDFEPGEGGKLKLEFWITPFDYAGAEGPERAVPSILREDKLIGLAWAIIDYDDQESTRNNGFWNLSRSHTMYGQASELVAFRLMPIEGELLPDLKAKWEVASLDHEKREARFADQSIGDVESWSWDFGDGTTSSEQNPTHVYEEAGYFVVTLTVSDGQEESTYSRVWDVTFKD</sequence>
<dbReference type="SUPFAM" id="SSF49299">
    <property type="entry name" value="PKD domain"/>
    <property type="match status" value="1"/>
</dbReference>
<evidence type="ECO:0000259" key="1">
    <source>
        <dbReference type="PROSITE" id="PS50093"/>
    </source>
</evidence>
<name>A0A7X1E7D5_9BACT</name>
<comment type="caution">
    <text evidence="2">The sequence shown here is derived from an EMBL/GenBank/DDBJ whole genome shotgun (WGS) entry which is preliminary data.</text>
</comment>
<keyword evidence="3" id="KW-1185">Reference proteome</keyword>
<dbReference type="PROSITE" id="PS50093">
    <property type="entry name" value="PKD"/>
    <property type="match status" value="1"/>
</dbReference>
<evidence type="ECO:0000313" key="2">
    <source>
        <dbReference type="EMBL" id="MBC2605013.1"/>
    </source>
</evidence>
<dbReference type="Proteomes" id="UP000526501">
    <property type="component" value="Unassembled WGS sequence"/>
</dbReference>
<dbReference type="SMART" id="SM00089">
    <property type="entry name" value="PKD"/>
    <property type="match status" value="1"/>
</dbReference>
<dbReference type="CDD" id="cd00146">
    <property type="entry name" value="PKD"/>
    <property type="match status" value="1"/>
</dbReference>
<organism evidence="2 3">
    <name type="scientific">Pelagicoccus albus</name>
    <dbReference type="NCBI Taxonomy" id="415222"/>
    <lineage>
        <taxon>Bacteria</taxon>
        <taxon>Pseudomonadati</taxon>
        <taxon>Verrucomicrobiota</taxon>
        <taxon>Opitutia</taxon>
        <taxon>Puniceicoccales</taxon>
        <taxon>Pelagicoccaceae</taxon>
        <taxon>Pelagicoccus</taxon>
    </lineage>
</organism>
<dbReference type="Gene3D" id="2.60.40.10">
    <property type="entry name" value="Immunoglobulins"/>
    <property type="match status" value="1"/>
</dbReference>
<protein>
    <submittedName>
        <fullName evidence="2">PKD domain-containing protein</fullName>
    </submittedName>
</protein>